<feature type="domain" description="EF-hand" evidence="5">
    <location>
        <begin position="21"/>
        <end position="56"/>
    </location>
</feature>
<dbReference type="PANTHER" id="PTHR23011:SF28">
    <property type="entry name" value="CYCLIC NUCLEOTIDE-BINDING DOMAIN CONTAINING PROTEIN"/>
    <property type="match status" value="1"/>
</dbReference>
<gene>
    <name evidence="6" type="ORF">CYMTET_22598</name>
</gene>
<dbReference type="AlphaFoldDB" id="A0AAE0G0Z6"/>
<feature type="transmembrane region" description="Helical" evidence="3">
    <location>
        <begin position="320"/>
        <end position="338"/>
    </location>
</feature>
<dbReference type="PANTHER" id="PTHR23011">
    <property type="entry name" value="CYCLIC NUCLEOTIDE-BINDING DOMAIN CONTAINING PROTEIN"/>
    <property type="match status" value="1"/>
</dbReference>
<evidence type="ECO:0000256" key="2">
    <source>
        <dbReference type="SAM" id="MobiDB-lite"/>
    </source>
</evidence>
<evidence type="ECO:0000313" key="7">
    <source>
        <dbReference type="Proteomes" id="UP001190700"/>
    </source>
</evidence>
<dbReference type="InterPro" id="IPR011992">
    <property type="entry name" value="EF-hand-dom_pair"/>
</dbReference>
<dbReference type="SUPFAM" id="SSF51206">
    <property type="entry name" value="cAMP-binding domain-like"/>
    <property type="match status" value="1"/>
</dbReference>
<evidence type="ECO:0000313" key="6">
    <source>
        <dbReference type="EMBL" id="KAK3268926.1"/>
    </source>
</evidence>
<dbReference type="PROSITE" id="PS00018">
    <property type="entry name" value="EF_HAND_1"/>
    <property type="match status" value="2"/>
</dbReference>
<evidence type="ECO:0000256" key="3">
    <source>
        <dbReference type="SAM" id="Phobius"/>
    </source>
</evidence>
<keyword evidence="1" id="KW-0106">Calcium</keyword>
<dbReference type="SUPFAM" id="SSF47473">
    <property type="entry name" value="EF-hand"/>
    <property type="match status" value="1"/>
</dbReference>
<dbReference type="CDD" id="cd00051">
    <property type="entry name" value="EFh"/>
    <property type="match status" value="1"/>
</dbReference>
<comment type="caution">
    <text evidence="6">The sequence shown here is derived from an EMBL/GenBank/DDBJ whole genome shotgun (WGS) entry which is preliminary data.</text>
</comment>
<evidence type="ECO:0008006" key="8">
    <source>
        <dbReference type="Google" id="ProtNLM"/>
    </source>
</evidence>
<keyword evidence="3" id="KW-0472">Membrane</keyword>
<evidence type="ECO:0000256" key="1">
    <source>
        <dbReference type="ARBA" id="ARBA00022837"/>
    </source>
</evidence>
<dbReference type="PROSITE" id="PS50042">
    <property type="entry name" value="CNMP_BINDING_3"/>
    <property type="match status" value="1"/>
</dbReference>
<sequence length="373" mass="41151">MPRGRKAVLLQKQVADEELQQRRSDFKEIFDSLDSDGSGTLDFEEFLRAFATLGVAVDAKMLRSQFDELDTDGGGDLSFEEFYHLASFMLFGQDMESRVHNCSRSEARKILKLPNSEREINEVERVCNYLMATSTFFKQVSYEVAFYLCQHVRLEHIPRGVWVFTQGRKGSCMYCVLTGSVSIFQKDPNAAEPMEDLTALRTPAENDAAPTSPTSVSGAPAKKLSKWQVKQRNIKLIGKLRCLTKKIDLASSAAQPAQPTEDADEPQDAGSMDAFIEAQGGAEEADEKHVPSHLPASQHWFHPRKLCWIHLPATPVCSSAFLLCAFLLCALLLLVPAAQRLAAAEHLSSLAACVPQSFQPGIRDAPARDTGGG</sequence>
<evidence type="ECO:0000259" key="4">
    <source>
        <dbReference type="PROSITE" id="PS50042"/>
    </source>
</evidence>
<dbReference type="InterPro" id="IPR002048">
    <property type="entry name" value="EF_hand_dom"/>
</dbReference>
<name>A0AAE0G0Z6_9CHLO</name>
<dbReference type="PROSITE" id="PS50222">
    <property type="entry name" value="EF_HAND_2"/>
    <property type="match status" value="2"/>
</dbReference>
<evidence type="ECO:0000259" key="5">
    <source>
        <dbReference type="PROSITE" id="PS50222"/>
    </source>
</evidence>
<dbReference type="Gene3D" id="2.60.120.10">
    <property type="entry name" value="Jelly Rolls"/>
    <property type="match status" value="1"/>
</dbReference>
<dbReference type="Gene3D" id="1.10.238.10">
    <property type="entry name" value="EF-hand"/>
    <property type="match status" value="1"/>
</dbReference>
<proteinExistence type="predicted"/>
<dbReference type="InterPro" id="IPR018490">
    <property type="entry name" value="cNMP-bd_dom_sf"/>
</dbReference>
<protein>
    <recommendedName>
        <fullName evidence="8">Calmodulin</fullName>
    </recommendedName>
</protein>
<dbReference type="InterPro" id="IPR000595">
    <property type="entry name" value="cNMP-bd_dom"/>
</dbReference>
<reference evidence="6 7" key="1">
    <citation type="journal article" date="2015" name="Genome Biol. Evol.">
        <title>Comparative Genomics of a Bacterivorous Green Alga Reveals Evolutionary Causalities and Consequences of Phago-Mixotrophic Mode of Nutrition.</title>
        <authorList>
            <person name="Burns J.A."/>
            <person name="Paasch A."/>
            <person name="Narechania A."/>
            <person name="Kim E."/>
        </authorList>
    </citation>
    <scope>NUCLEOTIDE SEQUENCE [LARGE SCALE GENOMIC DNA]</scope>
    <source>
        <strain evidence="6 7">PLY_AMNH</strain>
    </source>
</reference>
<accession>A0AAE0G0Z6</accession>
<keyword evidence="7" id="KW-1185">Reference proteome</keyword>
<feature type="region of interest" description="Disordered" evidence="2">
    <location>
        <begin position="204"/>
        <end position="224"/>
    </location>
</feature>
<dbReference type="InterPro" id="IPR018247">
    <property type="entry name" value="EF_Hand_1_Ca_BS"/>
</dbReference>
<keyword evidence="3" id="KW-0812">Transmembrane</keyword>
<dbReference type="EMBL" id="LGRX02011470">
    <property type="protein sequence ID" value="KAK3268926.1"/>
    <property type="molecule type" value="Genomic_DNA"/>
</dbReference>
<keyword evidence="3" id="KW-1133">Transmembrane helix</keyword>
<dbReference type="Pfam" id="PF13499">
    <property type="entry name" value="EF-hand_7"/>
    <property type="match status" value="1"/>
</dbReference>
<dbReference type="InterPro" id="IPR014710">
    <property type="entry name" value="RmlC-like_jellyroll"/>
</dbReference>
<dbReference type="Proteomes" id="UP001190700">
    <property type="component" value="Unassembled WGS sequence"/>
</dbReference>
<feature type="domain" description="Cyclic nucleotide-binding" evidence="4">
    <location>
        <begin position="136"/>
        <end position="192"/>
    </location>
</feature>
<organism evidence="6 7">
    <name type="scientific">Cymbomonas tetramitiformis</name>
    <dbReference type="NCBI Taxonomy" id="36881"/>
    <lineage>
        <taxon>Eukaryota</taxon>
        <taxon>Viridiplantae</taxon>
        <taxon>Chlorophyta</taxon>
        <taxon>Pyramimonadophyceae</taxon>
        <taxon>Pyramimonadales</taxon>
        <taxon>Pyramimonadaceae</taxon>
        <taxon>Cymbomonas</taxon>
    </lineage>
</organism>
<feature type="domain" description="EF-hand" evidence="5">
    <location>
        <begin position="57"/>
        <end position="92"/>
    </location>
</feature>
<dbReference type="SMART" id="SM00054">
    <property type="entry name" value="EFh"/>
    <property type="match status" value="2"/>
</dbReference>
<dbReference type="GO" id="GO:0005509">
    <property type="term" value="F:calcium ion binding"/>
    <property type="evidence" value="ECO:0007669"/>
    <property type="project" value="InterPro"/>
</dbReference>